<organism evidence="1 2">
    <name type="scientific">Pleurodeles waltl</name>
    <name type="common">Iberian ribbed newt</name>
    <dbReference type="NCBI Taxonomy" id="8319"/>
    <lineage>
        <taxon>Eukaryota</taxon>
        <taxon>Metazoa</taxon>
        <taxon>Chordata</taxon>
        <taxon>Craniata</taxon>
        <taxon>Vertebrata</taxon>
        <taxon>Euteleostomi</taxon>
        <taxon>Amphibia</taxon>
        <taxon>Batrachia</taxon>
        <taxon>Caudata</taxon>
        <taxon>Salamandroidea</taxon>
        <taxon>Salamandridae</taxon>
        <taxon>Pleurodelinae</taxon>
        <taxon>Pleurodeles</taxon>
    </lineage>
</organism>
<comment type="caution">
    <text evidence="1">The sequence shown here is derived from an EMBL/GenBank/DDBJ whole genome shotgun (WGS) entry which is preliminary data.</text>
</comment>
<accession>A0AAV7WZE4</accession>
<dbReference type="Proteomes" id="UP001066276">
    <property type="component" value="Chromosome 1_1"/>
</dbReference>
<sequence length="160" mass="17746">MAETLLPYRPAEWRDVLLLSFFGGETSGDFWCCFVLARVARAPPSCFRRGARESVLSAHGSARSALLPCFIATVSVLRIQQPAPHPVALLHGNREHALSARKKLVVGMATQITHEEDNVVLPRLRDSRLTSRARDRELETLGVERTVEAVAVTSQQSIFQ</sequence>
<protein>
    <submittedName>
        <fullName evidence="1">Uncharacterized protein</fullName>
    </submittedName>
</protein>
<reference evidence="1" key="1">
    <citation type="journal article" date="2022" name="bioRxiv">
        <title>Sequencing and chromosome-scale assembly of the giantPleurodeles waltlgenome.</title>
        <authorList>
            <person name="Brown T."/>
            <person name="Elewa A."/>
            <person name="Iarovenko S."/>
            <person name="Subramanian E."/>
            <person name="Araus A.J."/>
            <person name="Petzold A."/>
            <person name="Susuki M."/>
            <person name="Suzuki K.-i.T."/>
            <person name="Hayashi T."/>
            <person name="Toyoda A."/>
            <person name="Oliveira C."/>
            <person name="Osipova E."/>
            <person name="Leigh N.D."/>
            <person name="Simon A."/>
            <person name="Yun M.H."/>
        </authorList>
    </citation>
    <scope>NUCLEOTIDE SEQUENCE</scope>
    <source>
        <strain evidence="1">20211129_DDA</strain>
        <tissue evidence="1">Liver</tissue>
    </source>
</reference>
<keyword evidence="2" id="KW-1185">Reference proteome</keyword>
<evidence type="ECO:0000313" key="1">
    <source>
        <dbReference type="EMBL" id="KAJ1218087.1"/>
    </source>
</evidence>
<name>A0AAV7WZE4_PLEWA</name>
<evidence type="ECO:0000313" key="2">
    <source>
        <dbReference type="Proteomes" id="UP001066276"/>
    </source>
</evidence>
<proteinExistence type="predicted"/>
<dbReference type="AlphaFoldDB" id="A0AAV7WZE4"/>
<dbReference type="EMBL" id="JANPWB010000001">
    <property type="protein sequence ID" value="KAJ1218087.1"/>
    <property type="molecule type" value="Genomic_DNA"/>
</dbReference>
<gene>
    <name evidence="1" type="ORF">NDU88_005673</name>
</gene>